<keyword evidence="6" id="KW-0653">Protein transport</keyword>
<dbReference type="KEGG" id="amur:ADH66_08315"/>
<proteinExistence type="inferred from homology"/>
<evidence type="ECO:0000313" key="11">
    <source>
        <dbReference type="EMBL" id="ASB40665.1"/>
    </source>
</evidence>
<gene>
    <name evidence="12" type="primary">yajC</name>
    <name evidence="11" type="ORF">ADH66_08315</name>
    <name evidence="12" type="ORF">I5Q82_18350</name>
</gene>
<keyword evidence="13" id="KW-1185">Reference proteome</keyword>
<dbReference type="EMBL" id="CP065321">
    <property type="protein sequence ID" value="QQR29940.1"/>
    <property type="molecule type" value="Genomic_DNA"/>
</dbReference>
<evidence type="ECO:0000313" key="12">
    <source>
        <dbReference type="EMBL" id="QQR29940.1"/>
    </source>
</evidence>
<comment type="similarity">
    <text evidence="2">Belongs to the YajC family.</text>
</comment>
<dbReference type="InterPro" id="IPR003849">
    <property type="entry name" value="Preprotein_translocase_YajC"/>
</dbReference>
<evidence type="ECO:0000256" key="8">
    <source>
        <dbReference type="ARBA" id="ARBA00023010"/>
    </source>
</evidence>
<dbReference type="GO" id="GO:0005886">
    <property type="term" value="C:plasma membrane"/>
    <property type="evidence" value="ECO:0007669"/>
    <property type="project" value="UniProtKB-SubCell"/>
</dbReference>
<keyword evidence="9 10" id="KW-0472">Membrane</keyword>
<evidence type="ECO:0000313" key="14">
    <source>
        <dbReference type="Proteomes" id="UP000596035"/>
    </source>
</evidence>
<evidence type="ECO:0000256" key="7">
    <source>
        <dbReference type="ARBA" id="ARBA00022989"/>
    </source>
</evidence>
<protein>
    <submittedName>
        <fullName evidence="12">Preprotein translocase subunit YajC</fullName>
    </submittedName>
</protein>
<keyword evidence="7 10" id="KW-1133">Transmembrane helix</keyword>
<dbReference type="GO" id="GO:0015031">
    <property type="term" value="P:protein transport"/>
    <property type="evidence" value="ECO:0007669"/>
    <property type="project" value="UniProtKB-KW"/>
</dbReference>
<evidence type="ECO:0000256" key="1">
    <source>
        <dbReference type="ARBA" id="ARBA00004162"/>
    </source>
</evidence>
<dbReference type="SMART" id="SM01323">
    <property type="entry name" value="YajC"/>
    <property type="match status" value="1"/>
</dbReference>
<keyword evidence="8" id="KW-0811">Translocation</keyword>
<dbReference type="PRINTS" id="PR01853">
    <property type="entry name" value="YAJCTRNLCASE"/>
</dbReference>
<evidence type="ECO:0000256" key="10">
    <source>
        <dbReference type="SAM" id="Phobius"/>
    </source>
</evidence>
<reference evidence="12 14" key="3">
    <citation type="submission" date="2020-11" db="EMBL/GenBank/DDBJ databases">
        <title>Closed and high quality bacterial genomes of the OMM12 community.</title>
        <authorList>
            <person name="Marbouty M."/>
            <person name="Lamy-Besnier Q."/>
            <person name="Debarbieux L."/>
            <person name="Koszul R."/>
        </authorList>
    </citation>
    <scope>NUCLEOTIDE SEQUENCE [LARGE SCALE GENOMIC DNA]</scope>
    <source>
        <strain evidence="12 14">KB18</strain>
    </source>
</reference>
<organism evidence="12 14">
    <name type="scientific">Acutalibacter muris</name>
    <dbReference type="NCBI Taxonomy" id="1796620"/>
    <lineage>
        <taxon>Bacteria</taxon>
        <taxon>Bacillati</taxon>
        <taxon>Bacillota</taxon>
        <taxon>Clostridia</taxon>
        <taxon>Eubacteriales</taxon>
        <taxon>Acutalibacteraceae</taxon>
        <taxon>Acutalibacter</taxon>
    </lineage>
</organism>
<dbReference type="Proteomes" id="UP000596035">
    <property type="component" value="Chromosome"/>
</dbReference>
<reference evidence="11" key="1">
    <citation type="journal article" date="2017" name="Genome Announc.">
        <title>High-Quality Whole-Genome Sequences of the Oligo-Mouse-Microbiota Bacterial Community.</title>
        <authorList>
            <person name="Garzetti D."/>
            <person name="Brugiroux S."/>
            <person name="Bunk B."/>
            <person name="Pukall R."/>
            <person name="McCoy K.D."/>
            <person name="Macpherson A.J."/>
            <person name="Stecher B."/>
        </authorList>
    </citation>
    <scope>NUCLEOTIDE SEQUENCE</scope>
    <source>
        <strain evidence="11">KB18</strain>
    </source>
</reference>
<dbReference type="Pfam" id="PF02699">
    <property type="entry name" value="YajC"/>
    <property type="match status" value="1"/>
</dbReference>
<dbReference type="PANTHER" id="PTHR33909:SF1">
    <property type="entry name" value="SEC TRANSLOCON ACCESSORY COMPLEX SUBUNIT YAJC"/>
    <property type="match status" value="1"/>
</dbReference>
<evidence type="ECO:0000313" key="13">
    <source>
        <dbReference type="Proteomes" id="UP000196710"/>
    </source>
</evidence>
<dbReference type="RefSeq" id="WP_066533590.1">
    <property type="nucleotide sequence ID" value="NZ_CAJTCQ010000003.1"/>
</dbReference>
<reference evidence="13" key="2">
    <citation type="submission" date="2017-05" db="EMBL/GenBank/DDBJ databases">
        <title>Improved OligoMM genomes.</title>
        <authorList>
            <person name="Garzetti D."/>
        </authorList>
    </citation>
    <scope>NUCLEOTIDE SEQUENCE [LARGE SCALE GENOMIC DNA]</scope>
    <source>
        <strain evidence="13">KB18</strain>
    </source>
</reference>
<evidence type="ECO:0000256" key="4">
    <source>
        <dbReference type="ARBA" id="ARBA00022475"/>
    </source>
</evidence>
<keyword evidence="4" id="KW-1003">Cell membrane</keyword>
<sequence>MYNFNLLDASAAQGGGGMSLIVMLLVYGVFFAALYFIFFRPQNKKKKKEAEMRKNAQVGDEITTIGGICGRIVAVKDESESVIIETGSDKSKLRVKRWAIGSVDTVHEDDA</sequence>
<evidence type="ECO:0000256" key="3">
    <source>
        <dbReference type="ARBA" id="ARBA00022448"/>
    </source>
</evidence>
<dbReference type="PANTHER" id="PTHR33909">
    <property type="entry name" value="SEC TRANSLOCON ACCESSORY COMPLEX SUBUNIT YAJC"/>
    <property type="match status" value="1"/>
</dbReference>
<evidence type="ECO:0000256" key="2">
    <source>
        <dbReference type="ARBA" id="ARBA00006742"/>
    </source>
</evidence>
<dbReference type="Proteomes" id="UP000196710">
    <property type="component" value="Chromosome"/>
</dbReference>
<dbReference type="EMBL" id="CP021422">
    <property type="protein sequence ID" value="ASB40665.1"/>
    <property type="molecule type" value="Genomic_DNA"/>
</dbReference>
<dbReference type="NCBIfam" id="TIGR00739">
    <property type="entry name" value="yajC"/>
    <property type="match status" value="1"/>
</dbReference>
<feature type="transmembrane region" description="Helical" evidence="10">
    <location>
        <begin position="20"/>
        <end position="39"/>
    </location>
</feature>
<comment type="subcellular location">
    <subcellularLocation>
        <location evidence="1">Cell membrane</location>
        <topology evidence="1">Single-pass membrane protein</topology>
    </subcellularLocation>
</comment>
<dbReference type="AlphaFoldDB" id="A0A1Z2XQC3"/>
<keyword evidence="5 10" id="KW-0812">Transmembrane</keyword>
<keyword evidence="3" id="KW-0813">Transport</keyword>
<evidence type="ECO:0000256" key="6">
    <source>
        <dbReference type="ARBA" id="ARBA00022927"/>
    </source>
</evidence>
<evidence type="ECO:0000256" key="9">
    <source>
        <dbReference type="ARBA" id="ARBA00023136"/>
    </source>
</evidence>
<name>A0A1Z2XQC3_9FIRM</name>
<accession>A0A1Z2XQC3</accession>
<evidence type="ECO:0000256" key="5">
    <source>
        <dbReference type="ARBA" id="ARBA00022692"/>
    </source>
</evidence>